<dbReference type="RefSeq" id="WP_135417237.1">
    <property type="nucleotide sequence ID" value="NZ_SRLB01000016.1"/>
</dbReference>
<evidence type="ECO:0000313" key="2">
    <source>
        <dbReference type="Proteomes" id="UP000297535"/>
    </source>
</evidence>
<evidence type="ECO:0000313" key="1">
    <source>
        <dbReference type="EMBL" id="TGD96911.1"/>
    </source>
</evidence>
<proteinExistence type="predicted"/>
<name>A0A4Z0NLS3_9HYPH</name>
<comment type="caution">
    <text evidence="1">The sequence shown here is derived from an EMBL/GenBank/DDBJ whole genome shotgun (WGS) entry which is preliminary data.</text>
</comment>
<dbReference type="OrthoDB" id="7256470at2"/>
<sequence>MSESLHDQRPDVALVGTSNGVYHGGYASALAACTRFASFSNFSVGMSTSELFVFRRHGERFRYDVCVLEFACNDAAALRFGETSLDRVRQVLSEAIEFLEERRCQPILFLMPFRGAPQILADLRTLYASLAFDYGIPCFDGQSVVEQLALTQGCSEDSLYHDDPHLRGDVAFHLGELLSAFIVENLKHRNMTPRRKCTKKNFFIGADEFQNASSPVTLRRTDLLSCKILLVSEGESIIVSTDGFSKIIALAVDFSVCAGVLHIEGDDRISIRFAPHGDIENARMLARVFPLRQPIGSQTGHFILRACSDGPAEMMFSRQPFSATAGAIALIGAIMQAA</sequence>
<dbReference type="InterPro" id="IPR036514">
    <property type="entry name" value="SGNH_hydro_sf"/>
</dbReference>
<gene>
    <name evidence="1" type="ORF">EU555_21230</name>
</gene>
<protein>
    <submittedName>
        <fullName evidence="1">Uncharacterized protein</fullName>
    </submittedName>
</protein>
<reference evidence="1 2" key="1">
    <citation type="submission" date="2019-04" db="EMBL/GenBank/DDBJ databases">
        <authorList>
            <person name="Feng G."/>
            <person name="Zhu H."/>
        </authorList>
    </citation>
    <scope>NUCLEOTIDE SEQUENCE [LARGE SCALE GENOMIC DNA]</scope>
    <source>
        <strain evidence="1 2">6HR-1</strain>
    </source>
</reference>
<organism evidence="1 2">
    <name type="scientific">Methylobacterium nonmethylotrophicum</name>
    <dbReference type="NCBI Taxonomy" id="1141884"/>
    <lineage>
        <taxon>Bacteria</taxon>
        <taxon>Pseudomonadati</taxon>
        <taxon>Pseudomonadota</taxon>
        <taxon>Alphaproteobacteria</taxon>
        <taxon>Hyphomicrobiales</taxon>
        <taxon>Methylobacteriaceae</taxon>
        <taxon>Methylobacterium</taxon>
    </lineage>
</organism>
<accession>A0A4Z0NLS3</accession>
<keyword evidence="2" id="KW-1185">Reference proteome</keyword>
<dbReference type="EMBL" id="SRLB01000016">
    <property type="protein sequence ID" value="TGD96911.1"/>
    <property type="molecule type" value="Genomic_DNA"/>
</dbReference>
<dbReference type="AlphaFoldDB" id="A0A4Z0NLS3"/>
<dbReference type="SUPFAM" id="SSF52266">
    <property type="entry name" value="SGNH hydrolase"/>
    <property type="match status" value="1"/>
</dbReference>
<dbReference type="Proteomes" id="UP000297535">
    <property type="component" value="Unassembled WGS sequence"/>
</dbReference>
<dbReference type="Gene3D" id="3.40.50.1110">
    <property type="entry name" value="SGNH hydrolase"/>
    <property type="match status" value="1"/>
</dbReference>
<dbReference type="GO" id="GO:0016788">
    <property type="term" value="F:hydrolase activity, acting on ester bonds"/>
    <property type="evidence" value="ECO:0007669"/>
    <property type="project" value="UniProtKB-ARBA"/>
</dbReference>